<comment type="caution">
    <text evidence="8">The sequence shown here is derived from an EMBL/GenBank/DDBJ whole genome shotgun (WGS) entry which is preliminary data.</text>
</comment>
<dbReference type="RefSeq" id="WP_073709681.1">
    <property type="nucleotide sequence ID" value="NZ_MQSU01000003.1"/>
</dbReference>
<dbReference type="InterPro" id="IPR012336">
    <property type="entry name" value="Thioredoxin-like_fold"/>
</dbReference>
<evidence type="ECO:0000256" key="4">
    <source>
        <dbReference type="ARBA" id="ARBA00023157"/>
    </source>
</evidence>
<dbReference type="Gene3D" id="3.40.30.10">
    <property type="entry name" value="Glutaredoxin"/>
    <property type="match status" value="1"/>
</dbReference>
<keyword evidence="5" id="KW-0676">Redox-active center</keyword>
<evidence type="ECO:0000313" key="8">
    <source>
        <dbReference type="EMBL" id="OKL46659.1"/>
    </source>
</evidence>
<dbReference type="EMBL" id="MQSV01000005">
    <property type="protein sequence ID" value="OKL46659.1"/>
    <property type="molecule type" value="Genomic_DNA"/>
</dbReference>
<evidence type="ECO:0000259" key="7">
    <source>
        <dbReference type="Pfam" id="PF13462"/>
    </source>
</evidence>
<dbReference type="Pfam" id="PF13462">
    <property type="entry name" value="Thioredoxin_4"/>
    <property type="match status" value="1"/>
</dbReference>
<accession>A0A1Q5PKA2</accession>
<dbReference type="GO" id="GO:0016491">
    <property type="term" value="F:oxidoreductase activity"/>
    <property type="evidence" value="ECO:0007669"/>
    <property type="project" value="UniProtKB-KW"/>
</dbReference>
<dbReference type="PANTHER" id="PTHR13887">
    <property type="entry name" value="GLUTATHIONE S-TRANSFERASE KAPPA"/>
    <property type="match status" value="1"/>
</dbReference>
<keyword evidence="2" id="KW-0732">Signal</keyword>
<protein>
    <recommendedName>
        <fullName evidence="7">Thioredoxin-like fold domain-containing protein</fullName>
    </recommendedName>
</protein>
<organism evidence="8 9">
    <name type="scientific">Boudabousia liubingyangii</name>
    <dbReference type="NCBI Taxonomy" id="1921764"/>
    <lineage>
        <taxon>Bacteria</taxon>
        <taxon>Bacillati</taxon>
        <taxon>Actinomycetota</taxon>
        <taxon>Actinomycetes</taxon>
        <taxon>Actinomycetales</taxon>
        <taxon>Actinomycetaceae</taxon>
        <taxon>Boudabousia</taxon>
    </lineage>
</organism>
<evidence type="ECO:0000256" key="2">
    <source>
        <dbReference type="ARBA" id="ARBA00022729"/>
    </source>
</evidence>
<evidence type="ECO:0000256" key="5">
    <source>
        <dbReference type="ARBA" id="ARBA00023284"/>
    </source>
</evidence>
<evidence type="ECO:0000256" key="3">
    <source>
        <dbReference type="ARBA" id="ARBA00023002"/>
    </source>
</evidence>
<dbReference type="STRING" id="1921764.BSR28_04735"/>
<dbReference type="OrthoDB" id="117402at2"/>
<comment type="similarity">
    <text evidence="1">Belongs to the thioredoxin family. DsbA subfamily.</text>
</comment>
<proteinExistence type="inferred from homology"/>
<dbReference type="SUPFAM" id="SSF52833">
    <property type="entry name" value="Thioredoxin-like"/>
    <property type="match status" value="1"/>
</dbReference>
<keyword evidence="9" id="KW-1185">Reference proteome</keyword>
<dbReference type="AlphaFoldDB" id="A0A1Q5PKA2"/>
<feature type="compositionally biased region" description="Low complexity" evidence="6">
    <location>
        <begin position="43"/>
        <end position="65"/>
    </location>
</feature>
<keyword evidence="4" id="KW-1015">Disulfide bond</keyword>
<feature type="domain" description="Thioredoxin-like fold" evidence="7">
    <location>
        <begin position="100"/>
        <end position="256"/>
    </location>
</feature>
<keyword evidence="3" id="KW-0560">Oxidoreductase</keyword>
<dbReference type="InterPro" id="IPR036249">
    <property type="entry name" value="Thioredoxin-like_sf"/>
</dbReference>
<evidence type="ECO:0000256" key="6">
    <source>
        <dbReference type="SAM" id="MobiDB-lite"/>
    </source>
</evidence>
<evidence type="ECO:0000313" key="9">
    <source>
        <dbReference type="Proteomes" id="UP000186785"/>
    </source>
</evidence>
<reference evidence="8 9" key="1">
    <citation type="submission" date="2016-11" db="EMBL/GenBank/DDBJ databases">
        <title>Actinomyces gypaetusis sp. nov. isolated from the vulture Gypaetus barbatus in Qinghai Tibet Plateau China.</title>
        <authorList>
            <person name="Meng X."/>
        </authorList>
    </citation>
    <scope>NUCLEOTIDE SEQUENCE [LARGE SCALE GENOMIC DNA]</scope>
    <source>
        <strain evidence="8 9">VUL4_2</strain>
    </source>
</reference>
<feature type="region of interest" description="Disordered" evidence="6">
    <location>
        <begin position="43"/>
        <end position="81"/>
    </location>
</feature>
<dbReference type="Proteomes" id="UP000186785">
    <property type="component" value="Unassembled WGS sequence"/>
</dbReference>
<name>A0A1Q5PKA2_9ACTO</name>
<evidence type="ECO:0000256" key="1">
    <source>
        <dbReference type="ARBA" id="ARBA00005791"/>
    </source>
</evidence>
<gene>
    <name evidence="8" type="ORF">BSR29_07535</name>
</gene>
<sequence>MTISKSNVPRPEAPRWLMPTLVGVLLILVAAISFFVGRATAPTTAAPAPAPATTAPAGQATAEEQPPAEEENTPPQKAAPIEDAKTRELAMSLPRRQEGDPLALGPVDAPVVFSMWEDFACPMCTRFELDSFDQIRKYAEEGKIRIEWNDLSIFASNYHSDLGARGARAAARQGKFWEFVRAAYHSAGEGNHPTYDDGIVMNIAKEAGVPDLEKFKTDYNDPKIAEAVKADSDKAMQMGITGTPAFIVNDAFISGAYPTPYFINTIEDRLKAAKK</sequence>
<dbReference type="PANTHER" id="PTHR13887:SF14">
    <property type="entry name" value="DISULFIDE BOND FORMATION PROTEIN D"/>
    <property type="match status" value="1"/>
</dbReference>